<dbReference type="SUPFAM" id="SSF48029">
    <property type="entry name" value="FliG"/>
    <property type="match status" value="2"/>
</dbReference>
<dbReference type="PRINTS" id="PR00954">
    <property type="entry name" value="FLGMOTORFLIG"/>
</dbReference>
<evidence type="ECO:0000256" key="8">
    <source>
        <dbReference type="ARBA" id="ARBA00023136"/>
    </source>
</evidence>
<dbReference type="GO" id="GO:0009425">
    <property type="term" value="C:bacterial-type flagellum basal body"/>
    <property type="evidence" value="ECO:0007669"/>
    <property type="project" value="UniProtKB-SubCell"/>
</dbReference>
<evidence type="ECO:0000256" key="9">
    <source>
        <dbReference type="ARBA" id="ARBA00023143"/>
    </source>
</evidence>
<keyword evidence="5" id="KW-1003">Cell membrane</keyword>
<organism evidence="14 15">
    <name type="scientific">Hyphomicrobium nitrativorans NL23</name>
    <dbReference type="NCBI Taxonomy" id="1029756"/>
    <lineage>
        <taxon>Bacteria</taxon>
        <taxon>Pseudomonadati</taxon>
        <taxon>Pseudomonadota</taxon>
        <taxon>Alphaproteobacteria</taxon>
        <taxon>Hyphomicrobiales</taxon>
        <taxon>Hyphomicrobiaceae</taxon>
        <taxon>Hyphomicrobium</taxon>
    </lineage>
</organism>
<dbReference type="InterPro" id="IPR032779">
    <property type="entry name" value="FliG_M"/>
</dbReference>
<dbReference type="Pfam" id="PF14841">
    <property type="entry name" value="FliG_M"/>
    <property type="match status" value="1"/>
</dbReference>
<dbReference type="GO" id="GO:0003774">
    <property type="term" value="F:cytoskeletal motor activity"/>
    <property type="evidence" value="ECO:0007669"/>
    <property type="project" value="InterPro"/>
</dbReference>
<evidence type="ECO:0000313" key="14">
    <source>
        <dbReference type="EMBL" id="AHB47786.1"/>
    </source>
</evidence>
<keyword evidence="14" id="KW-0282">Flagellum</keyword>
<evidence type="ECO:0000256" key="2">
    <source>
        <dbReference type="ARBA" id="ARBA00004413"/>
    </source>
</evidence>
<comment type="similarity">
    <text evidence="3">Belongs to the FliG family.</text>
</comment>
<accession>V5SAK8</accession>
<dbReference type="Pfam" id="PF01706">
    <property type="entry name" value="FliG_C"/>
    <property type="match status" value="1"/>
</dbReference>
<evidence type="ECO:0000256" key="4">
    <source>
        <dbReference type="ARBA" id="ARBA00021870"/>
    </source>
</evidence>
<keyword evidence="7" id="KW-0283">Flagellar rotation</keyword>
<dbReference type="InterPro" id="IPR011002">
    <property type="entry name" value="FliG_a-hlx"/>
</dbReference>
<dbReference type="InterPro" id="IPR023087">
    <property type="entry name" value="Flg_Motor_Flig_C"/>
</dbReference>
<dbReference type="PANTHER" id="PTHR30534">
    <property type="entry name" value="FLAGELLAR MOTOR SWITCH PROTEIN FLIG"/>
    <property type="match status" value="1"/>
</dbReference>
<feature type="domain" description="Flagellar motor switch protein FliG N-terminal" evidence="13">
    <location>
        <begin position="2"/>
        <end position="94"/>
    </location>
</feature>
<evidence type="ECO:0000313" key="15">
    <source>
        <dbReference type="Proteomes" id="UP000018542"/>
    </source>
</evidence>
<evidence type="ECO:0000256" key="6">
    <source>
        <dbReference type="ARBA" id="ARBA00022500"/>
    </source>
</evidence>
<dbReference type="GO" id="GO:0005886">
    <property type="term" value="C:plasma membrane"/>
    <property type="evidence" value="ECO:0007669"/>
    <property type="project" value="UniProtKB-SubCell"/>
</dbReference>
<keyword evidence="14" id="KW-0969">Cilium</keyword>
<feature type="domain" description="Flagellar motor switch protein FliG C-terminal" evidence="11">
    <location>
        <begin position="206"/>
        <end position="312"/>
    </location>
</feature>
<evidence type="ECO:0000256" key="5">
    <source>
        <dbReference type="ARBA" id="ARBA00022475"/>
    </source>
</evidence>
<comment type="function">
    <text evidence="10">FliG is one of three proteins (FliG, FliN, FliM) that forms the rotor-mounted switch complex (C ring), located at the base of the basal body. This complex interacts with the CheY and CheZ chemotaxis proteins, in addition to contacting components of the motor that determine the direction of flagellar rotation.</text>
</comment>
<dbReference type="InterPro" id="IPR028263">
    <property type="entry name" value="FliG_N"/>
</dbReference>
<dbReference type="GO" id="GO:0071973">
    <property type="term" value="P:bacterial-type flagellum-dependent cell motility"/>
    <property type="evidence" value="ECO:0007669"/>
    <property type="project" value="InterPro"/>
</dbReference>
<dbReference type="Gene3D" id="1.10.220.30">
    <property type="match status" value="3"/>
</dbReference>
<keyword evidence="8" id="KW-0472">Membrane</keyword>
<comment type="subcellular location">
    <subcellularLocation>
        <location evidence="1">Bacterial flagellum basal body</location>
    </subcellularLocation>
    <subcellularLocation>
        <location evidence="2">Cell membrane</location>
        <topology evidence="2">Peripheral membrane protein</topology>
        <orientation evidence="2">Cytoplasmic side</orientation>
    </subcellularLocation>
</comment>
<dbReference type="GO" id="GO:0006935">
    <property type="term" value="P:chemotaxis"/>
    <property type="evidence" value="ECO:0007669"/>
    <property type="project" value="UniProtKB-KW"/>
</dbReference>
<evidence type="ECO:0000256" key="3">
    <source>
        <dbReference type="ARBA" id="ARBA00010299"/>
    </source>
</evidence>
<dbReference type="Proteomes" id="UP000018542">
    <property type="component" value="Chromosome"/>
</dbReference>
<keyword evidence="15" id="KW-1185">Reference proteome</keyword>
<dbReference type="KEGG" id="hni:W911_04175"/>
<evidence type="ECO:0000256" key="1">
    <source>
        <dbReference type="ARBA" id="ARBA00004117"/>
    </source>
</evidence>
<dbReference type="HOGENOM" id="CLU_047835_0_1_5"/>
<sequence length="320" mass="35691">MAALLLSMDKQVASRILKHFDEDDIKLIAQTATDLGAVTKETLDALIEEFAQHLRTGGDLIATAHEVEQLLNGVVPPEQIAEIMQQVRSKSLQSIWIKLGEVPELSTAQYLAKEHPQVSALVLSRTPPHYAAAALKMLPGPLRNEIMRRMLSMKVVLERPIQLLEGAVKEELLYKSAKNAGPTIHARLADIINKMERKQMDEILSDLDEHRPKEAEMVRSLLFTFDDLTKLSPPALVTLFDGVPTDRTIMALYGAEPRMIELILEATPGRARRMIEQEVATGKKPSAKEIQKARRAIADTAMEMIEKGIIEIGNPEEEED</sequence>
<proteinExistence type="inferred from homology"/>
<evidence type="ECO:0000256" key="7">
    <source>
        <dbReference type="ARBA" id="ARBA00022779"/>
    </source>
</evidence>
<dbReference type="InterPro" id="IPR000090">
    <property type="entry name" value="Flg_Motor_Flig"/>
</dbReference>
<protein>
    <recommendedName>
        <fullName evidence="4">Flagellar motor switch protein FliG</fullName>
    </recommendedName>
</protein>
<dbReference type="EMBL" id="CP006912">
    <property type="protein sequence ID" value="AHB47786.1"/>
    <property type="molecule type" value="Genomic_DNA"/>
</dbReference>
<gene>
    <name evidence="14" type="ORF">W911_04175</name>
</gene>
<keyword evidence="14" id="KW-0966">Cell projection</keyword>
<name>V5SAK8_9HYPH</name>
<dbReference type="AlphaFoldDB" id="V5SAK8"/>
<keyword evidence="6" id="KW-0145">Chemotaxis</keyword>
<keyword evidence="9" id="KW-0975">Bacterial flagellum</keyword>
<reference evidence="14 15" key="1">
    <citation type="journal article" date="2014" name="Genome Announc.">
        <title>Complete Genome Sequence of Hyphomicrobium nitrativorans Strain NL23, a Denitrifying Bacterium Isolated from Biofilm of a Methanol-Fed Denitrification System Treating Seawater at the Montreal Biodome.</title>
        <authorList>
            <person name="Martineau C."/>
            <person name="Villeneuve C."/>
            <person name="Mauffrey F."/>
            <person name="Villemur R."/>
        </authorList>
    </citation>
    <scope>NUCLEOTIDE SEQUENCE [LARGE SCALE GENOMIC DNA]</scope>
    <source>
        <strain evidence="14">NL23</strain>
    </source>
</reference>
<dbReference type="PATRIC" id="fig|1029756.8.peg.873"/>
<feature type="domain" description="Flagellar motor switch protein FliG middle" evidence="12">
    <location>
        <begin position="108"/>
        <end position="173"/>
    </location>
</feature>
<evidence type="ECO:0000256" key="10">
    <source>
        <dbReference type="ARBA" id="ARBA00025598"/>
    </source>
</evidence>
<evidence type="ECO:0000259" key="12">
    <source>
        <dbReference type="Pfam" id="PF14841"/>
    </source>
</evidence>
<dbReference type="Pfam" id="PF14842">
    <property type="entry name" value="FliG_N"/>
    <property type="match status" value="1"/>
</dbReference>
<dbReference type="PANTHER" id="PTHR30534:SF0">
    <property type="entry name" value="FLAGELLAR MOTOR SWITCH PROTEIN FLIG"/>
    <property type="match status" value="1"/>
</dbReference>
<dbReference type="STRING" id="1029756.W911_04175"/>
<evidence type="ECO:0000259" key="13">
    <source>
        <dbReference type="Pfam" id="PF14842"/>
    </source>
</evidence>
<evidence type="ECO:0000259" key="11">
    <source>
        <dbReference type="Pfam" id="PF01706"/>
    </source>
</evidence>